<reference evidence="5" key="1">
    <citation type="submission" date="2016-09" db="EMBL/GenBank/DDBJ databases">
        <authorList>
            <person name="Varghese N."/>
            <person name="Submissions S."/>
        </authorList>
    </citation>
    <scope>NUCLEOTIDE SEQUENCE [LARGE SCALE GENOMIC DNA]</scope>
    <source>
        <strain evidence="5">TNe-862</strain>
    </source>
</reference>
<evidence type="ECO:0000256" key="1">
    <source>
        <dbReference type="ARBA" id="ARBA00006174"/>
    </source>
</evidence>
<dbReference type="InterPro" id="IPR005656">
    <property type="entry name" value="MmgE_PrpD"/>
</dbReference>
<dbReference type="STRING" id="416944.SAMN05421548_123109"/>
<dbReference type="Pfam" id="PF03972">
    <property type="entry name" value="MmgE_PrpD_N"/>
    <property type="match status" value="1"/>
</dbReference>
<dbReference type="InterPro" id="IPR045337">
    <property type="entry name" value="MmgE_PrpD_C"/>
</dbReference>
<evidence type="ECO:0000313" key="5">
    <source>
        <dbReference type="Proteomes" id="UP000198908"/>
    </source>
</evidence>
<dbReference type="Proteomes" id="UP000198908">
    <property type="component" value="Unassembled WGS sequence"/>
</dbReference>
<dbReference type="PANTHER" id="PTHR16943:SF8">
    <property type="entry name" value="2-METHYLCITRATE DEHYDRATASE"/>
    <property type="match status" value="1"/>
</dbReference>
<comment type="similarity">
    <text evidence="1">Belongs to the PrpD family.</text>
</comment>
<keyword evidence="5" id="KW-1185">Reference proteome</keyword>
<proteinExistence type="inferred from homology"/>
<feature type="domain" description="MmgE/PrpD N-terminal" evidence="2">
    <location>
        <begin position="4"/>
        <end position="219"/>
    </location>
</feature>
<dbReference type="AlphaFoldDB" id="A0A1G6WTW4"/>
<evidence type="ECO:0000313" key="4">
    <source>
        <dbReference type="EMBL" id="SDD68637.1"/>
    </source>
</evidence>
<dbReference type="Gene3D" id="1.10.4100.10">
    <property type="entry name" value="2-methylcitrate dehydratase PrpD"/>
    <property type="match status" value="1"/>
</dbReference>
<dbReference type="InterPro" id="IPR036148">
    <property type="entry name" value="MmgE/PrpD_sf"/>
</dbReference>
<accession>A0A1G6WTW4</accession>
<organism evidence="4 5">
    <name type="scientific">Paraburkholderia lycopersici</name>
    <dbReference type="NCBI Taxonomy" id="416944"/>
    <lineage>
        <taxon>Bacteria</taxon>
        <taxon>Pseudomonadati</taxon>
        <taxon>Pseudomonadota</taxon>
        <taxon>Betaproteobacteria</taxon>
        <taxon>Burkholderiales</taxon>
        <taxon>Burkholderiaceae</taxon>
        <taxon>Paraburkholderia</taxon>
    </lineage>
</organism>
<dbReference type="InterPro" id="IPR042188">
    <property type="entry name" value="MmgE/PrpD_sf_2"/>
</dbReference>
<evidence type="ECO:0000259" key="3">
    <source>
        <dbReference type="Pfam" id="PF19305"/>
    </source>
</evidence>
<dbReference type="PANTHER" id="PTHR16943">
    <property type="entry name" value="2-METHYLCITRATE DEHYDRATASE-RELATED"/>
    <property type="match status" value="1"/>
</dbReference>
<dbReference type="Pfam" id="PF19305">
    <property type="entry name" value="MmgE_PrpD_C"/>
    <property type="match status" value="1"/>
</dbReference>
<sequence length="432" mass="45967">MEGARIGITDCISVLLAGSKEEAPAIVGALLEPSAKDDAVPHIPSGRKFSVGDAALLNGVSAHVLDYDDVALAGHPSVVLTPAILAEGWALNKSGAEVLAAYVAGYEVWALLYDLEPGSLHELGFHPTAVNGTLACAAACASLRGLSKEQASHAVAISASLASGMVANFGSMTKSLQTARAAQSGVLAARLASAGYTASLDVLEHRTGYVRAHSPSRAPRLDIEDFRLGIDWRLPKYGVHIKRYPLCYATHRSIDAALELVKENDIAPADIREIHVHTGETQYLMLRNHFPQTGLEAKFSMEFAMASAVVAKRVGLGELTDEFVTSGPVRAVMQKVRCTTTTEVVTDWDQPFAPADTVSITLASGRVLTSEPVARPKGSWQRRMTQAELQDKFVDCASRVLPKQQAIALFAQLSGLGGLASIRDLSMFVVQG</sequence>
<dbReference type="SUPFAM" id="SSF103378">
    <property type="entry name" value="2-methylcitrate dehydratase PrpD"/>
    <property type="match status" value="1"/>
</dbReference>
<dbReference type="InterPro" id="IPR042183">
    <property type="entry name" value="MmgE/PrpD_sf_1"/>
</dbReference>
<protein>
    <submittedName>
        <fullName evidence="4">2-methylcitrate dehydratase PrpD</fullName>
    </submittedName>
</protein>
<gene>
    <name evidence="4" type="ORF">SAMN05421548_123109</name>
</gene>
<name>A0A1G6WTW4_9BURK</name>
<dbReference type="InterPro" id="IPR045336">
    <property type="entry name" value="MmgE_PrpD_N"/>
</dbReference>
<evidence type="ECO:0000259" key="2">
    <source>
        <dbReference type="Pfam" id="PF03972"/>
    </source>
</evidence>
<dbReference type="EMBL" id="FMYQ01000023">
    <property type="protein sequence ID" value="SDD68637.1"/>
    <property type="molecule type" value="Genomic_DNA"/>
</dbReference>
<dbReference type="GO" id="GO:0016829">
    <property type="term" value="F:lyase activity"/>
    <property type="evidence" value="ECO:0007669"/>
    <property type="project" value="InterPro"/>
</dbReference>
<dbReference type="Gene3D" id="3.30.1330.120">
    <property type="entry name" value="2-methylcitrate dehydratase PrpD"/>
    <property type="match status" value="1"/>
</dbReference>
<feature type="domain" description="MmgE/PrpD C-terminal" evidence="3">
    <location>
        <begin position="244"/>
        <end position="410"/>
    </location>
</feature>